<keyword evidence="3" id="KW-1185">Reference proteome</keyword>
<proteinExistence type="predicted"/>
<organism evidence="2 3">
    <name type="scientific">Paenarthrobacter histidinolovorans</name>
    <dbReference type="NCBI Taxonomy" id="43664"/>
    <lineage>
        <taxon>Bacteria</taxon>
        <taxon>Bacillati</taxon>
        <taxon>Actinomycetota</taxon>
        <taxon>Actinomycetes</taxon>
        <taxon>Micrococcales</taxon>
        <taxon>Micrococcaceae</taxon>
        <taxon>Paenarthrobacter</taxon>
    </lineage>
</organism>
<name>A0ABW8NB84_9MICC</name>
<reference evidence="2 3" key="1">
    <citation type="submission" date="2024-10" db="EMBL/GenBank/DDBJ databases">
        <title>Novel secondary metabolite-producing bacteria for plant disease control.</title>
        <authorList>
            <person name="Chevrette M."/>
        </authorList>
    </citation>
    <scope>NUCLEOTIDE SEQUENCE [LARGE SCALE GENOMIC DNA]</scope>
    <source>
        <strain evidence="2 3">J30 TE3557</strain>
    </source>
</reference>
<dbReference type="EMBL" id="JBIYEW010000003">
    <property type="protein sequence ID" value="MFK4640763.1"/>
    <property type="molecule type" value="Genomic_DNA"/>
</dbReference>
<protein>
    <submittedName>
        <fullName evidence="2">Uncharacterized protein</fullName>
    </submittedName>
</protein>
<evidence type="ECO:0000256" key="1">
    <source>
        <dbReference type="SAM" id="Phobius"/>
    </source>
</evidence>
<sequence>MPQNEEPIPLLRDGQEEVVRAIRESESTLRLAKEDAERHPLIQMAIKQGETLNNVWLIQQGQELVARVRVKKKETGRFFITATVTLGVVVVAATTIRHRKNSD</sequence>
<evidence type="ECO:0000313" key="3">
    <source>
        <dbReference type="Proteomes" id="UP001620520"/>
    </source>
</evidence>
<evidence type="ECO:0000313" key="2">
    <source>
        <dbReference type="EMBL" id="MFK4640763.1"/>
    </source>
</evidence>
<dbReference type="RefSeq" id="WP_189019833.1">
    <property type="nucleotide sequence ID" value="NZ_BMPM01000007.1"/>
</dbReference>
<keyword evidence="1" id="KW-1133">Transmembrane helix</keyword>
<keyword evidence="1" id="KW-0472">Membrane</keyword>
<accession>A0ABW8NB84</accession>
<feature type="transmembrane region" description="Helical" evidence="1">
    <location>
        <begin position="78"/>
        <end position="96"/>
    </location>
</feature>
<keyword evidence="1" id="KW-0812">Transmembrane</keyword>
<gene>
    <name evidence="2" type="ORF">ABIA52_003652</name>
</gene>
<comment type="caution">
    <text evidence="2">The sequence shown here is derived from an EMBL/GenBank/DDBJ whole genome shotgun (WGS) entry which is preliminary data.</text>
</comment>
<dbReference type="Proteomes" id="UP001620520">
    <property type="component" value="Unassembled WGS sequence"/>
</dbReference>